<comment type="caution">
    <text evidence="2">The sequence shown here is derived from an EMBL/GenBank/DDBJ whole genome shotgun (WGS) entry which is preliminary data.</text>
</comment>
<dbReference type="RefSeq" id="WP_359355420.1">
    <property type="nucleotide sequence ID" value="NZ_JBEYXV010000019.1"/>
</dbReference>
<evidence type="ECO:0000313" key="2">
    <source>
        <dbReference type="EMBL" id="MEU6825227.1"/>
    </source>
</evidence>
<accession>A0ABV3BY35</accession>
<name>A0ABV3BY35_9ACTN</name>
<reference evidence="2 3" key="1">
    <citation type="submission" date="2024-06" db="EMBL/GenBank/DDBJ databases">
        <title>The Natural Products Discovery Center: Release of the First 8490 Sequenced Strains for Exploring Actinobacteria Biosynthetic Diversity.</title>
        <authorList>
            <person name="Kalkreuter E."/>
            <person name="Kautsar S.A."/>
            <person name="Yang D."/>
            <person name="Bader C.D."/>
            <person name="Teijaro C.N."/>
            <person name="Fluegel L."/>
            <person name="Davis C.M."/>
            <person name="Simpson J.R."/>
            <person name="Lauterbach L."/>
            <person name="Steele A.D."/>
            <person name="Gui C."/>
            <person name="Meng S."/>
            <person name="Li G."/>
            <person name="Viehrig K."/>
            <person name="Ye F."/>
            <person name="Su P."/>
            <person name="Kiefer A.F."/>
            <person name="Nichols A."/>
            <person name="Cepeda A.J."/>
            <person name="Yan W."/>
            <person name="Fan B."/>
            <person name="Jiang Y."/>
            <person name="Adhikari A."/>
            <person name="Zheng C.-J."/>
            <person name="Schuster L."/>
            <person name="Cowan T.M."/>
            <person name="Smanski M.J."/>
            <person name="Chevrette M.G."/>
            <person name="De Carvalho L.P.S."/>
            <person name="Shen B."/>
        </authorList>
    </citation>
    <scope>NUCLEOTIDE SEQUENCE [LARGE SCALE GENOMIC DNA]</scope>
    <source>
        <strain evidence="2 3">NPDC046838</strain>
    </source>
</reference>
<dbReference type="InterPro" id="IPR057170">
    <property type="entry name" value="DUF7848"/>
</dbReference>
<feature type="domain" description="DUF7848" evidence="1">
    <location>
        <begin position="6"/>
        <end position="80"/>
    </location>
</feature>
<evidence type="ECO:0000313" key="3">
    <source>
        <dbReference type="Proteomes" id="UP001551176"/>
    </source>
</evidence>
<organism evidence="2 3">
    <name type="scientific">Streptomyces atriruber</name>
    <dbReference type="NCBI Taxonomy" id="545121"/>
    <lineage>
        <taxon>Bacteria</taxon>
        <taxon>Bacillati</taxon>
        <taxon>Actinomycetota</taxon>
        <taxon>Actinomycetes</taxon>
        <taxon>Kitasatosporales</taxon>
        <taxon>Streptomycetaceae</taxon>
        <taxon>Streptomyces</taxon>
    </lineage>
</organism>
<sequence>MGTVRPRAALRYEEWSLEPDLEPDAEPTTYAMQCVVDEESSPTSEDYVEPQEWVLEHLDANPSHLTYREIITRPWRAWRRG</sequence>
<protein>
    <recommendedName>
        <fullName evidence="1">DUF7848 domain-containing protein</fullName>
    </recommendedName>
</protein>
<keyword evidence="3" id="KW-1185">Reference proteome</keyword>
<dbReference type="Pfam" id="PF25232">
    <property type="entry name" value="DUF7848"/>
    <property type="match status" value="1"/>
</dbReference>
<evidence type="ECO:0000259" key="1">
    <source>
        <dbReference type="Pfam" id="PF25232"/>
    </source>
</evidence>
<proteinExistence type="predicted"/>
<dbReference type="EMBL" id="JBEYXV010000019">
    <property type="protein sequence ID" value="MEU6825227.1"/>
    <property type="molecule type" value="Genomic_DNA"/>
</dbReference>
<dbReference type="Proteomes" id="UP001551176">
    <property type="component" value="Unassembled WGS sequence"/>
</dbReference>
<gene>
    <name evidence="2" type="ORF">ABZ921_31780</name>
</gene>